<dbReference type="EMBL" id="JAHIBW010000006">
    <property type="protein sequence ID" value="KAG7309838.1"/>
    <property type="molecule type" value="Genomic_DNA"/>
</dbReference>
<feature type="region of interest" description="Disordered" evidence="1">
    <location>
        <begin position="35"/>
        <end position="60"/>
    </location>
</feature>
<reference evidence="2 3" key="1">
    <citation type="submission" date="2021-06" db="EMBL/GenBank/DDBJ databases">
        <title>A haploid diamondback moth (Plutella xylostella L.) genome assembly resolves 31 chromosomes and identifies a diamide resistance mutation.</title>
        <authorList>
            <person name="Ward C.M."/>
            <person name="Perry K.D."/>
            <person name="Baker G."/>
            <person name="Powis K."/>
            <person name="Heckel D.G."/>
            <person name="Baxter S.W."/>
        </authorList>
    </citation>
    <scope>NUCLEOTIDE SEQUENCE [LARGE SCALE GENOMIC DNA]</scope>
    <source>
        <strain evidence="2 3">LV</strain>
        <tissue evidence="2">Single pupa</tissue>
    </source>
</reference>
<sequence length="60" mass="7123">MHKENRDGTTLWYCSRRQAGGCRAHVKLHQDQHGVLDAQGDHDHEPPQYYRTRDGQFVRY</sequence>
<proteinExistence type="predicted"/>
<organism evidence="2 3">
    <name type="scientific">Plutella xylostella</name>
    <name type="common">Diamondback moth</name>
    <name type="synonym">Plutella maculipennis</name>
    <dbReference type="NCBI Taxonomy" id="51655"/>
    <lineage>
        <taxon>Eukaryota</taxon>
        <taxon>Metazoa</taxon>
        <taxon>Ecdysozoa</taxon>
        <taxon>Arthropoda</taxon>
        <taxon>Hexapoda</taxon>
        <taxon>Insecta</taxon>
        <taxon>Pterygota</taxon>
        <taxon>Neoptera</taxon>
        <taxon>Endopterygota</taxon>
        <taxon>Lepidoptera</taxon>
        <taxon>Glossata</taxon>
        <taxon>Ditrysia</taxon>
        <taxon>Yponomeutoidea</taxon>
        <taxon>Plutellidae</taxon>
        <taxon>Plutella</taxon>
    </lineage>
</organism>
<keyword evidence="3" id="KW-1185">Reference proteome</keyword>
<evidence type="ECO:0000313" key="2">
    <source>
        <dbReference type="EMBL" id="KAG7309838.1"/>
    </source>
</evidence>
<dbReference type="Proteomes" id="UP000823941">
    <property type="component" value="Chromosome 6"/>
</dbReference>
<protein>
    <recommendedName>
        <fullName evidence="4">FLYWCH-type domain-containing protein</fullName>
    </recommendedName>
</protein>
<comment type="caution">
    <text evidence="2">The sequence shown here is derived from an EMBL/GenBank/DDBJ whole genome shotgun (WGS) entry which is preliminary data.</text>
</comment>
<name>A0ABQ7QXS4_PLUXY</name>
<accession>A0ABQ7QXS4</accession>
<dbReference type="Gene3D" id="2.20.25.240">
    <property type="match status" value="1"/>
</dbReference>
<evidence type="ECO:0008006" key="4">
    <source>
        <dbReference type="Google" id="ProtNLM"/>
    </source>
</evidence>
<gene>
    <name evidence="2" type="ORF">JYU34_004349</name>
</gene>
<evidence type="ECO:0000256" key="1">
    <source>
        <dbReference type="SAM" id="MobiDB-lite"/>
    </source>
</evidence>
<evidence type="ECO:0000313" key="3">
    <source>
        <dbReference type="Proteomes" id="UP000823941"/>
    </source>
</evidence>